<evidence type="ECO:0000313" key="2">
    <source>
        <dbReference type="Proteomes" id="UP001320148"/>
    </source>
</evidence>
<gene>
    <name evidence="1" type="ORF">DSLASN_45000</name>
</gene>
<dbReference type="Proteomes" id="UP001320148">
    <property type="component" value="Chromosome"/>
</dbReference>
<organism evidence="1 2">
    <name type="scientific">Desulfoluna limicola</name>
    <dbReference type="NCBI Taxonomy" id="2810562"/>
    <lineage>
        <taxon>Bacteria</taxon>
        <taxon>Pseudomonadati</taxon>
        <taxon>Thermodesulfobacteriota</taxon>
        <taxon>Desulfobacteria</taxon>
        <taxon>Desulfobacterales</taxon>
        <taxon>Desulfolunaceae</taxon>
        <taxon>Desulfoluna</taxon>
    </lineage>
</organism>
<protein>
    <submittedName>
        <fullName evidence="1">Uncharacterized protein</fullName>
    </submittedName>
</protein>
<reference evidence="1 2" key="1">
    <citation type="submission" date="2021-02" db="EMBL/GenBank/DDBJ databases">
        <title>Complete genome of Desulfoluna sp. strain ASN36.</title>
        <authorList>
            <person name="Takahashi A."/>
            <person name="Kojima H."/>
            <person name="Fukui M."/>
        </authorList>
    </citation>
    <scope>NUCLEOTIDE SEQUENCE [LARGE SCALE GENOMIC DNA]</scope>
    <source>
        <strain evidence="1 2">ASN36</strain>
    </source>
</reference>
<sequence>MCGPSPLRDGVLNDLLYLLSGMAVKHRVPLLLRGKALCFMGEKSEMGLWDGAVSCMKMGPDTRWMMRPEPTEGALALSIKSKT</sequence>
<accession>A0ABM7PNT1</accession>
<name>A0ABM7PNT1_9BACT</name>
<keyword evidence="2" id="KW-1185">Reference proteome</keyword>
<proteinExistence type="predicted"/>
<dbReference type="EMBL" id="AP024488">
    <property type="protein sequence ID" value="BCS98868.1"/>
    <property type="molecule type" value="Genomic_DNA"/>
</dbReference>
<evidence type="ECO:0000313" key="1">
    <source>
        <dbReference type="EMBL" id="BCS98868.1"/>
    </source>
</evidence>